<dbReference type="GO" id="GO:0005524">
    <property type="term" value="F:ATP binding"/>
    <property type="evidence" value="ECO:0007669"/>
    <property type="project" value="UniProtKB-KW"/>
</dbReference>
<dbReference type="InterPro" id="IPR027417">
    <property type="entry name" value="P-loop_NTPase"/>
</dbReference>
<reference evidence="1" key="2">
    <citation type="submission" date="2021-04" db="EMBL/GenBank/DDBJ databases">
        <authorList>
            <person name="Gilroy R."/>
        </authorList>
    </citation>
    <scope>NUCLEOTIDE SEQUENCE</scope>
    <source>
        <strain evidence="1">CHK199-9574</strain>
    </source>
</reference>
<protein>
    <submittedName>
        <fullName evidence="1">ATP-binding protein</fullName>
    </submittedName>
</protein>
<dbReference type="InterPro" id="IPR008533">
    <property type="entry name" value="DUF815"/>
</dbReference>
<dbReference type="Pfam" id="PF05673">
    <property type="entry name" value="DUF815"/>
    <property type="match status" value="1"/>
</dbReference>
<evidence type="ECO:0000313" key="1">
    <source>
        <dbReference type="EMBL" id="HIY78380.1"/>
    </source>
</evidence>
<dbReference type="EMBL" id="DXCO01000035">
    <property type="protein sequence ID" value="HIY78380.1"/>
    <property type="molecule type" value="Genomic_DNA"/>
</dbReference>
<dbReference type="PANTHER" id="PTHR42935:SF1">
    <property type="entry name" value="SLR0930 PROTEIN"/>
    <property type="match status" value="1"/>
</dbReference>
<keyword evidence="1" id="KW-0067">ATP-binding</keyword>
<accession>A0A9D1Z7M3</accession>
<dbReference type="Gene3D" id="3.40.50.300">
    <property type="entry name" value="P-loop containing nucleotide triphosphate hydrolases"/>
    <property type="match status" value="1"/>
</dbReference>
<reference evidence="1" key="1">
    <citation type="journal article" date="2021" name="PeerJ">
        <title>Extensive microbial diversity within the chicken gut microbiome revealed by metagenomics and culture.</title>
        <authorList>
            <person name="Gilroy R."/>
            <person name="Ravi A."/>
            <person name="Getino M."/>
            <person name="Pursley I."/>
            <person name="Horton D.L."/>
            <person name="Alikhan N.F."/>
            <person name="Baker D."/>
            <person name="Gharbi K."/>
            <person name="Hall N."/>
            <person name="Watson M."/>
            <person name="Adriaenssens E.M."/>
            <person name="Foster-Nyarko E."/>
            <person name="Jarju S."/>
            <person name="Secka A."/>
            <person name="Antonio M."/>
            <person name="Oren A."/>
            <person name="Chaudhuri R.R."/>
            <person name="La Ragione R."/>
            <person name="Hildebrand F."/>
            <person name="Pallen M.J."/>
        </authorList>
    </citation>
    <scope>NUCLEOTIDE SEQUENCE</scope>
    <source>
        <strain evidence="1">CHK199-9574</strain>
    </source>
</reference>
<dbReference type="Proteomes" id="UP000824135">
    <property type="component" value="Unassembled WGS sequence"/>
</dbReference>
<sequence length="398" mass="45211">MKTDGLILLKNIFSDSAAAAFRDAVEKNDVSRYAEAYGLLLERDAVSSFAAYLQNVILLDPNLFARRAVSGSLTEEIEDAYRRDLVILQDFARQTEHYPEKISGAEQENLPKISYGKDNPLFGKDWSGKQTLQRLKTFYKENGYGIFISHKAFIWTDHGLKQVENTPDISLSDLKNYETEKRAVEDNVENFVRSLPYSDMLLYGDKGTGKSSTIHAVLNKYAEQGLRAVEITKDQIPEINKIKETLAKLPFKFMIFIDDLSLEEHDEKVGSLKASLEGSMNGKSANVMIAATSNRRHILKENFSDRENSVHASDTMEEQLSLSDRFGITVLFASTNKRDYLSIVEQLAKDRNLRTEAEKLDLLAERWALAKGGRSPRRAKQFIDFAYACEKKNMEIEF</sequence>
<proteinExistence type="predicted"/>
<evidence type="ECO:0000313" key="2">
    <source>
        <dbReference type="Proteomes" id="UP000824135"/>
    </source>
</evidence>
<keyword evidence="1" id="KW-0547">Nucleotide-binding</keyword>
<comment type="caution">
    <text evidence="1">The sequence shown here is derived from an EMBL/GenBank/DDBJ whole genome shotgun (WGS) entry which is preliminary data.</text>
</comment>
<organism evidence="1 2">
    <name type="scientific">Candidatus Borkfalkia excrementavium</name>
    <dbReference type="NCBI Taxonomy" id="2838505"/>
    <lineage>
        <taxon>Bacteria</taxon>
        <taxon>Bacillati</taxon>
        <taxon>Bacillota</taxon>
        <taxon>Clostridia</taxon>
        <taxon>Christensenellales</taxon>
        <taxon>Christensenellaceae</taxon>
        <taxon>Candidatus Borkfalkia</taxon>
    </lineage>
</organism>
<dbReference type="SUPFAM" id="SSF52540">
    <property type="entry name" value="P-loop containing nucleoside triphosphate hydrolases"/>
    <property type="match status" value="1"/>
</dbReference>
<dbReference type="CDD" id="cd00009">
    <property type="entry name" value="AAA"/>
    <property type="match status" value="1"/>
</dbReference>
<dbReference type="PANTHER" id="PTHR42935">
    <property type="entry name" value="SLR0930 PROTEIN"/>
    <property type="match status" value="1"/>
</dbReference>
<dbReference type="AlphaFoldDB" id="A0A9D1Z7M3"/>
<name>A0A9D1Z7M3_9FIRM</name>
<gene>
    <name evidence="1" type="ORF">H9728_04985</name>
</gene>